<feature type="non-terminal residue" evidence="2">
    <location>
        <position position="1"/>
    </location>
</feature>
<protein>
    <submittedName>
        <fullName evidence="2">Uncharacterized protein</fullName>
    </submittedName>
</protein>
<feature type="compositionally biased region" description="Basic residues" evidence="1">
    <location>
        <begin position="1"/>
        <end position="12"/>
    </location>
</feature>
<feature type="non-terminal residue" evidence="2">
    <location>
        <position position="126"/>
    </location>
</feature>
<feature type="region of interest" description="Disordered" evidence="1">
    <location>
        <begin position="102"/>
        <end position="126"/>
    </location>
</feature>
<sequence>LARGPPVRRRSKLTTPAPVPRWTRATSTSTWSARTVTTRRAGRFRTCRPSRSRNTSAHRRSQPSWCPRSNIRTLGQLPMTTTRWRWKRMPLRSRCRILTTSATRTSISTSTAAASAARRPTLRTAP</sequence>
<dbReference type="AlphaFoldDB" id="A0A0V0WJA4"/>
<dbReference type="EMBL" id="JYDU01000973">
    <property type="protein sequence ID" value="KRX75744.1"/>
    <property type="molecule type" value="Genomic_DNA"/>
</dbReference>
<accession>A0A0V0WJA4</accession>
<evidence type="ECO:0000313" key="3">
    <source>
        <dbReference type="Proteomes" id="UP000054815"/>
    </source>
</evidence>
<organism evidence="2 3">
    <name type="scientific">Trichinella pseudospiralis</name>
    <name type="common">Parasitic roundworm</name>
    <dbReference type="NCBI Taxonomy" id="6337"/>
    <lineage>
        <taxon>Eukaryota</taxon>
        <taxon>Metazoa</taxon>
        <taxon>Ecdysozoa</taxon>
        <taxon>Nematoda</taxon>
        <taxon>Enoplea</taxon>
        <taxon>Dorylaimia</taxon>
        <taxon>Trichinellida</taxon>
        <taxon>Trichinellidae</taxon>
        <taxon>Trichinella</taxon>
    </lineage>
</organism>
<gene>
    <name evidence="2" type="ORF">T4E_8236</name>
</gene>
<feature type="region of interest" description="Disordered" evidence="1">
    <location>
        <begin position="1"/>
        <end position="71"/>
    </location>
</feature>
<dbReference type="Proteomes" id="UP000054815">
    <property type="component" value="Unassembled WGS sequence"/>
</dbReference>
<feature type="compositionally biased region" description="Basic residues" evidence="1">
    <location>
        <begin position="40"/>
        <end position="61"/>
    </location>
</feature>
<name>A0A0V0WJA4_TRIPS</name>
<evidence type="ECO:0000313" key="2">
    <source>
        <dbReference type="EMBL" id="KRX75744.1"/>
    </source>
</evidence>
<proteinExistence type="predicted"/>
<evidence type="ECO:0000256" key="1">
    <source>
        <dbReference type="SAM" id="MobiDB-lite"/>
    </source>
</evidence>
<feature type="compositionally biased region" description="Low complexity" evidence="1">
    <location>
        <begin position="21"/>
        <end position="39"/>
    </location>
</feature>
<comment type="caution">
    <text evidence="2">The sequence shown here is derived from an EMBL/GenBank/DDBJ whole genome shotgun (WGS) entry which is preliminary data.</text>
</comment>
<reference evidence="2 3" key="1">
    <citation type="submission" date="2015-01" db="EMBL/GenBank/DDBJ databases">
        <title>Evolution of Trichinella species and genotypes.</title>
        <authorList>
            <person name="Korhonen P.K."/>
            <person name="Edoardo P."/>
            <person name="Giuseppe L.R."/>
            <person name="Gasser R.B."/>
        </authorList>
    </citation>
    <scope>NUCLEOTIDE SEQUENCE [LARGE SCALE GENOMIC DNA]</scope>
    <source>
        <strain evidence="2">ISS141</strain>
    </source>
</reference>